<dbReference type="EMBL" id="GECZ01028949">
    <property type="protein sequence ID" value="JAS40820.1"/>
    <property type="molecule type" value="Transcribed_RNA"/>
</dbReference>
<proteinExistence type="predicted"/>
<dbReference type="AlphaFoldDB" id="A0A1B6ESC5"/>
<sequence length="111" mass="12796">VGEVFRLVYSSQLHSQLSVRHQLKQLNNSNYNCKYDSKLDSENRQSARETLNELIDFDDQSSAPADNVSNSAKQIPMKYLLTTTYNHPLRKLNGTESDEDDENCPLFNRKN</sequence>
<name>A0A1B6ESC5_9HEMI</name>
<protein>
    <submittedName>
        <fullName evidence="2">Uncharacterized protein</fullName>
    </submittedName>
</protein>
<evidence type="ECO:0000256" key="1">
    <source>
        <dbReference type="SAM" id="MobiDB-lite"/>
    </source>
</evidence>
<feature type="region of interest" description="Disordered" evidence="1">
    <location>
        <begin position="88"/>
        <end position="111"/>
    </location>
</feature>
<evidence type="ECO:0000313" key="2">
    <source>
        <dbReference type="EMBL" id="JAS40820.1"/>
    </source>
</evidence>
<feature type="non-terminal residue" evidence="2">
    <location>
        <position position="1"/>
    </location>
</feature>
<feature type="non-terminal residue" evidence="2">
    <location>
        <position position="111"/>
    </location>
</feature>
<gene>
    <name evidence="2" type="ORF">g.1435</name>
</gene>
<reference evidence="2" key="1">
    <citation type="submission" date="2015-11" db="EMBL/GenBank/DDBJ databases">
        <title>De novo transcriptome assembly of four potential Pierce s Disease insect vectors from Arizona vineyards.</title>
        <authorList>
            <person name="Tassone E.E."/>
        </authorList>
    </citation>
    <scope>NUCLEOTIDE SEQUENCE</scope>
</reference>
<accession>A0A1B6ESC5</accession>
<organism evidence="2">
    <name type="scientific">Cuerna arida</name>
    <dbReference type="NCBI Taxonomy" id="1464854"/>
    <lineage>
        <taxon>Eukaryota</taxon>
        <taxon>Metazoa</taxon>
        <taxon>Ecdysozoa</taxon>
        <taxon>Arthropoda</taxon>
        <taxon>Hexapoda</taxon>
        <taxon>Insecta</taxon>
        <taxon>Pterygota</taxon>
        <taxon>Neoptera</taxon>
        <taxon>Paraneoptera</taxon>
        <taxon>Hemiptera</taxon>
        <taxon>Auchenorrhyncha</taxon>
        <taxon>Membracoidea</taxon>
        <taxon>Cicadellidae</taxon>
        <taxon>Cicadellinae</taxon>
        <taxon>Proconiini</taxon>
        <taxon>Cuerna</taxon>
    </lineage>
</organism>